<dbReference type="GO" id="GO:0043683">
    <property type="term" value="P:type IV pilus assembly"/>
    <property type="evidence" value="ECO:0007669"/>
    <property type="project" value="InterPro"/>
</dbReference>
<evidence type="ECO:0000313" key="1">
    <source>
        <dbReference type="EMBL" id="TQF15619.1"/>
    </source>
</evidence>
<evidence type="ECO:0000313" key="2">
    <source>
        <dbReference type="Proteomes" id="UP000315369"/>
    </source>
</evidence>
<sequence>MRARRGMTLLETMVALALTAIIIAAAAALMMAGSRIVHNTEHTADSHDASRFAGEAIMSMVRQAGAGAPGGIWVRQAGVPVRVSAIFGRDGTTGLGTTPNTPTANGSDDLWLVVPDRDYLGEPCVTPGAAVSVVRPGTGALQVTCTQSLKPTSLHLVSNMTSAALISNIVVTPPSPGVPGQVNYAEAGTVGFSNAPEKGGYQSGDLVYPVRLVHFFIGPHPTSGRPSLLRTEGRLVADALGRPFSEPAATPPFVVQENVEDLQVAFGFDASGQEDPSQYTWRHGLGSGFEPGLRTVRVSVVATGRNPRRNTQSTAVLADDKPITTENHVPPAAVAADGFYRSLYTRRLELPNLAAANL</sequence>
<organism evidence="1 2">
    <name type="scientific">Myxococcus llanfairpwllgwyngyllgogerychwyrndrobwllllantysiliogogogochensis</name>
    <dbReference type="NCBI Taxonomy" id="2590453"/>
    <lineage>
        <taxon>Bacteria</taxon>
        <taxon>Pseudomonadati</taxon>
        <taxon>Myxococcota</taxon>
        <taxon>Myxococcia</taxon>
        <taxon>Myxococcales</taxon>
        <taxon>Cystobacterineae</taxon>
        <taxon>Myxococcaceae</taxon>
        <taxon>Myxococcus</taxon>
    </lineage>
</organism>
<dbReference type="InterPro" id="IPR032092">
    <property type="entry name" value="PilW"/>
</dbReference>
<dbReference type="Proteomes" id="UP000315369">
    <property type="component" value="Unassembled WGS sequence"/>
</dbReference>
<dbReference type="NCBIfam" id="TIGR02532">
    <property type="entry name" value="IV_pilin_GFxxxE"/>
    <property type="match status" value="1"/>
</dbReference>
<dbReference type="OrthoDB" id="5495043at2"/>
<name>A0A540X2Y6_9BACT</name>
<dbReference type="InterPro" id="IPR012902">
    <property type="entry name" value="N_methyl_site"/>
</dbReference>
<dbReference type="PROSITE" id="PS00409">
    <property type="entry name" value="PROKAR_NTER_METHYL"/>
    <property type="match status" value="1"/>
</dbReference>
<dbReference type="AlphaFoldDB" id="A0A540X2Y6"/>
<protein>
    <submittedName>
        <fullName evidence="1">Prepilin-type N-terminal cleavage/methylation domain-containing protein</fullName>
    </submittedName>
</protein>
<dbReference type="Pfam" id="PF07963">
    <property type="entry name" value="N_methyl"/>
    <property type="match status" value="1"/>
</dbReference>
<keyword evidence="2" id="KW-1185">Reference proteome</keyword>
<comment type="caution">
    <text evidence="1">The sequence shown here is derived from an EMBL/GenBank/DDBJ whole genome shotgun (WGS) entry which is preliminary data.</text>
</comment>
<accession>A0A540X2Y6</accession>
<dbReference type="RefSeq" id="WP_141642694.1">
    <property type="nucleotide sequence ID" value="NZ_VIFM01000039.1"/>
</dbReference>
<reference evidence="1 2" key="1">
    <citation type="submission" date="2019-06" db="EMBL/GenBank/DDBJ databases">
        <authorList>
            <person name="Livingstone P."/>
            <person name="Whitworth D."/>
        </authorList>
    </citation>
    <scope>NUCLEOTIDE SEQUENCE [LARGE SCALE GENOMIC DNA]</scope>
    <source>
        <strain evidence="1 2">AM401</strain>
    </source>
</reference>
<dbReference type="EMBL" id="VIFM01000039">
    <property type="protein sequence ID" value="TQF15619.1"/>
    <property type="molecule type" value="Genomic_DNA"/>
</dbReference>
<dbReference type="Pfam" id="PF16074">
    <property type="entry name" value="PilW"/>
    <property type="match status" value="1"/>
</dbReference>
<gene>
    <name evidence="1" type="ORF">FJV41_12560</name>
</gene>
<proteinExistence type="predicted"/>